<dbReference type="Proteomes" id="UP000317646">
    <property type="component" value="Unassembled WGS sequence"/>
</dbReference>
<dbReference type="InterPro" id="IPR036942">
    <property type="entry name" value="Beta-barrel_TonB_sf"/>
</dbReference>
<comment type="subcellular location">
    <subcellularLocation>
        <location evidence="1 7">Cell outer membrane</location>
        <topology evidence="1 7">Multi-pass membrane protein</topology>
    </subcellularLocation>
</comment>
<evidence type="ECO:0000256" key="6">
    <source>
        <dbReference type="ARBA" id="ARBA00023237"/>
    </source>
</evidence>
<dbReference type="InterPro" id="IPR023996">
    <property type="entry name" value="TonB-dep_OMP_SusC/RagA"/>
</dbReference>
<dbReference type="InterPro" id="IPR023997">
    <property type="entry name" value="TonB-dep_OMP_SusC/RagA_CS"/>
</dbReference>
<evidence type="ECO:0000259" key="10">
    <source>
        <dbReference type="Pfam" id="PF07715"/>
    </source>
</evidence>
<dbReference type="Gene3D" id="2.40.170.20">
    <property type="entry name" value="TonB-dependent receptor, beta-barrel domain"/>
    <property type="match status" value="1"/>
</dbReference>
<keyword evidence="3 7" id="KW-1134">Transmembrane beta strand</keyword>
<dbReference type="SUPFAM" id="SSF56935">
    <property type="entry name" value="Porins"/>
    <property type="match status" value="1"/>
</dbReference>
<evidence type="ECO:0000256" key="9">
    <source>
        <dbReference type="SAM" id="SignalP"/>
    </source>
</evidence>
<keyword evidence="6 7" id="KW-0998">Cell outer membrane</keyword>
<dbReference type="Gene3D" id="2.170.130.10">
    <property type="entry name" value="TonB-dependent receptor, plug domain"/>
    <property type="match status" value="1"/>
</dbReference>
<dbReference type="Gene3D" id="2.60.40.1120">
    <property type="entry name" value="Carboxypeptidase-like, regulatory domain"/>
    <property type="match status" value="1"/>
</dbReference>
<evidence type="ECO:0000256" key="7">
    <source>
        <dbReference type="PROSITE-ProRule" id="PRU01360"/>
    </source>
</evidence>
<dbReference type="GO" id="GO:0009279">
    <property type="term" value="C:cell outer membrane"/>
    <property type="evidence" value="ECO:0007669"/>
    <property type="project" value="UniProtKB-SubCell"/>
</dbReference>
<evidence type="ECO:0000256" key="1">
    <source>
        <dbReference type="ARBA" id="ARBA00004571"/>
    </source>
</evidence>
<dbReference type="InterPro" id="IPR037066">
    <property type="entry name" value="Plug_dom_sf"/>
</dbReference>
<protein>
    <submittedName>
        <fullName evidence="11">TonB-dependent receptor</fullName>
    </submittedName>
</protein>
<gene>
    <name evidence="11" type="ORF">EAH73_08080</name>
</gene>
<comment type="caution">
    <text evidence="11">The sequence shown here is derived from an EMBL/GenBank/DDBJ whole genome shotgun (WGS) entry which is preliminary data.</text>
</comment>
<feature type="chain" id="PRO_5021194346" evidence="9">
    <location>
        <begin position="25"/>
        <end position="1170"/>
    </location>
</feature>
<evidence type="ECO:0000256" key="5">
    <source>
        <dbReference type="ARBA" id="ARBA00023136"/>
    </source>
</evidence>
<feature type="signal peptide" evidence="9">
    <location>
        <begin position="1"/>
        <end position="24"/>
    </location>
</feature>
<evidence type="ECO:0000313" key="11">
    <source>
        <dbReference type="EMBL" id="TPG66366.1"/>
    </source>
</evidence>
<dbReference type="OrthoDB" id="9768177at2"/>
<organism evidence="11 12">
    <name type="scientific">Hymenobacter nivis</name>
    <dbReference type="NCBI Taxonomy" id="1850093"/>
    <lineage>
        <taxon>Bacteria</taxon>
        <taxon>Pseudomonadati</taxon>
        <taxon>Bacteroidota</taxon>
        <taxon>Cytophagia</taxon>
        <taxon>Cytophagales</taxon>
        <taxon>Hymenobacteraceae</taxon>
        <taxon>Hymenobacter</taxon>
    </lineage>
</organism>
<dbReference type="InterPro" id="IPR008969">
    <property type="entry name" value="CarboxyPept-like_regulatory"/>
</dbReference>
<evidence type="ECO:0000256" key="8">
    <source>
        <dbReference type="SAM" id="MobiDB-lite"/>
    </source>
</evidence>
<comment type="similarity">
    <text evidence="7">Belongs to the TonB-dependent receptor family.</text>
</comment>
<accession>A0A502GZ70</accession>
<keyword evidence="5 7" id="KW-0472">Membrane</keyword>
<dbReference type="Pfam" id="PF07715">
    <property type="entry name" value="Plug"/>
    <property type="match status" value="1"/>
</dbReference>
<dbReference type="RefSeq" id="WP_140465997.1">
    <property type="nucleotide sequence ID" value="NZ_RCYZ01000003.1"/>
</dbReference>
<dbReference type="InterPro" id="IPR039426">
    <property type="entry name" value="TonB-dep_rcpt-like"/>
</dbReference>
<dbReference type="Pfam" id="PF13715">
    <property type="entry name" value="CarbopepD_reg_2"/>
    <property type="match status" value="1"/>
</dbReference>
<evidence type="ECO:0000256" key="4">
    <source>
        <dbReference type="ARBA" id="ARBA00022692"/>
    </source>
</evidence>
<proteinExistence type="inferred from homology"/>
<keyword evidence="12" id="KW-1185">Reference proteome</keyword>
<dbReference type="PROSITE" id="PS52016">
    <property type="entry name" value="TONB_DEPENDENT_REC_3"/>
    <property type="match status" value="1"/>
</dbReference>
<feature type="domain" description="TonB-dependent receptor plug" evidence="10">
    <location>
        <begin position="257"/>
        <end position="360"/>
    </location>
</feature>
<keyword evidence="9" id="KW-0732">Signal</keyword>
<dbReference type="NCBIfam" id="TIGR04056">
    <property type="entry name" value="OMP_RagA_SusC"/>
    <property type="match status" value="1"/>
</dbReference>
<sequence length="1170" mass="126050">MAKFTRHMPLALLLSGLPGGASLAQGALALANAEASSPAASRHRATRGAVQAPAGQVPLEDFIQELKVTYKVTFFYRSQLTAGKYLAKASPAFKSLAEALRYATLHSGLKFEQLKGNMYIISPQTPVGQVPAPPDTLSLLAAQSIPTAPSALEANVGGKIMAADVPVAGRVVQADGEGLPGVTVLVKGTQQGQTTNVNGEFSINVPVGSTLVFSSVGMVSREVAVTAANPALVVRLETDTKALSEVVVVGYGTQQRASVTGAINTIAAPVLENRPVTNVAQALQGASPNLTIQQNSAEPGANLNINIRGVGTLGNASPLVIVDGIAGSLNSLNPNDIESVTVLKDAASASIYGSRGANGVLLVTTKKGSLNQRPTLAYNTLVGWQSPSFLRKPVTGLEFMQLKNEALVNSGQSPQFSPQQMRDFATQGDYQWYLDAVLKKQALQQNHNLSLSGSAGKTRYLVSLGYVDQNSLFVGDNYGYKRLNARLNLNTQVTEKLSVGAIFSYAHVGTREHAFASEWIISDAVRIPVIYPLQDANGNYVTPATSSDNPVNRLLNGGLRTNSNDNGYANINAEYEIIKGLKLRGLVGGDLWSYRNNEFTRSLQYVTPDGSPTSGGDGNNSVQDRTQRTVLTNYQATLNYERTLATKHEVKGLLGYSTEHFVDDRAGIHLINVPGNNFGVVSNGTTYSGITDPSGGFHANGTYGNQEQWALNSVFGRLNYAFAGKYLLEGSFRYDGSSRFASDKRWGFFPSVSAGWRPLEESFTGFLQPIFSDLKVRGSLGQLGNQNIGLYRYLSTITVSPGAYTFGEQPVPGAYFNTANRDITWETSTMGDVGVDAAFFKNALSVSFDYFDKRTHNILIDLPVAGAFGAGAPTQNAASVRNLGWELSATYRLRTARGFNQSLSLNVADTRNVVTDTKGVESIRGGDAANIIREGFPINSYYGYRTAGFFQTVEEVNAGPTPAFVTPGTVRPGDIRYVDRNGDGIINQDDRFILGNPFPRYTFGATYTADYKGFDLVVFVQGVGKRNLYIRGEGVEAFHNNWENVYAQHLDRWTPTNPDAEYPRLTIGTASTNNNQGSDYWLRDGAYARLKNVQLGYTLPADFSKKIRLQQLRVFVSGQDLFTISHLKKIGFDPEISEFSESVGLGGGGGSSGRVYPSVRLVTLGLNVSF</sequence>
<keyword evidence="2 7" id="KW-0813">Transport</keyword>
<dbReference type="InterPro" id="IPR012910">
    <property type="entry name" value="Plug_dom"/>
</dbReference>
<keyword evidence="11" id="KW-0675">Receptor</keyword>
<dbReference type="EMBL" id="RCYZ01000003">
    <property type="protein sequence ID" value="TPG66366.1"/>
    <property type="molecule type" value="Genomic_DNA"/>
</dbReference>
<evidence type="ECO:0000313" key="12">
    <source>
        <dbReference type="Proteomes" id="UP000317646"/>
    </source>
</evidence>
<dbReference type="NCBIfam" id="TIGR04057">
    <property type="entry name" value="SusC_RagA_signa"/>
    <property type="match status" value="1"/>
</dbReference>
<name>A0A502GZ70_9BACT</name>
<dbReference type="SUPFAM" id="SSF49464">
    <property type="entry name" value="Carboxypeptidase regulatory domain-like"/>
    <property type="match status" value="1"/>
</dbReference>
<reference evidence="11 12" key="1">
    <citation type="journal article" date="2019" name="Environ. Microbiol.">
        <title>Species interactions and distinct microbial communities in high Arctic permafrost affected cryosols are associated with the CH4 and CO2 gas fluxes.</title>
        <authorList>
            <person name="Altshuler I."/>
            <person name="Hamel J."/>
            <person name="Turney S."/>
            <person name="Magnuson E."/>
            <person name="Levesque R."/>
            <person name="Greer C."/>
            <person name="Whyte L.G."/>
        </authorList>
    </citation>
    <scope>NUCLEOTIDE SEQUENCE [LARGE SCALE GENOMIC DNA]</scope>
    <source>
        <strain evidence="11 12">S9.2P</strain>
    </source>
</reference>
<dbReference type="AlphaFoldDB" id="A0A502GZ70"/>
<evidence type="ECO:0000256" key="3">
    <source>
        <dbReference type="ARBA" id="ARBA00022452"/>
    </source>
</evidence>
<keyword evidence="4 7" id="KW-0812">Transmembrane</keyword>
<dbReference type="FunFam" id="2.170.130.10:FF:000003">
    <property type="entry name" value="SusC/RagA family TonB-linked outer membrane protein"/>
    <property type="match status" value="1"/>
</dbReference>
<feature type="region of interest" description="Disordered" evidence="8">
    <location>
        <begin position="605"/>
        <end position="627"/>
    </location>
</feature>
<evidence type="ECO:0000256" key="2">
    <source>
        <dbReference type="ARBA" id="ARBA00022448"/>
    </source>
</evidence>